<protein>
    <submittedName>
        <fullName evidence="2">Uncharacterized protein</fullName>
    </submittedName>
</protein>
<proteinExistence type="predicted"/>
<keyword evidence="1" id="KW-0812">Transmembrane</keyword>
<name>K2F9A0_9BACT</name>
<feature type="transmembrane region" description="Helical" evidence="1">
    <location>
        <begin position="99"/>
        <end position="117"/>
    </location>
</feature>
<gene>
    <name evidence="2" type="ORF">ACD_3C00182G0002</name>
</gene>
<sequence length="135" mass="16138">MNSKFILRFIISIFLGIIFGLVCVILASSWNPWIWWTPQMWSILYNRFLIWVVIAVVWVHTFHPLFWFRMYPFLRGAVFWVLISIDLAIWIFISPMVNAVSIFWLTIIAWAIYWLIIDVAATRLSGEWIEILGKR</sequence>
<keyword evidence="1" id="KW-0472">Membrane</keyword>
<dbReference type="AlphaFoldDB" id="K2F9A0"/>
<dbReference type="EMBL" id="AMFJ01000456">
    <property type="protein sequence ID" value="EKE27641.1"/>
    <property type="molecule type" value="Genomic_DNA"/>
</dbReference>
<evidence type="ECO:0000256" key="1">
    <source>
        <dbReference type="SAM" id="Phobius"/>
    </source>
</evidence>
<reference evidence="2" key="1">
    <citation type="journal article" date="2012" name="Science">
        <title>Fermentation, hydrogen, and sulfur metabolism in multiple uncultivated bacterial phyla.</title>
        <authorList>
            <person name="Wrighton K.C."/>
            <person name="Thomas B.C."/>
            <person name="Sharon I."/>
            <person name="Miller C.S."/>
            <person name="Castelle C.J."/>
            <person name="VerBerkmoes N.C."/>
            <person name="Wilkins M.J."/>
            <person name="Hettich R.L."/>
            <person name="Lipton M.S."/>
            <person name="Williams K.H."/>
            <person name="Long P.E."/>
            <person name="Banfield J.F."/>
        </authorList>
    </citation>
    <scope>NUCLEOTIDE SEQUENCE [LARGE SCALE GENOMIC DNA]</scope>
</reference>
<feature type="transmembrane region" description="Helical" evidence="1">
    <location>
        <begin position="7"/>
        <end position="28"/>
    </location>
</feature>
<comment type="caution">
    <text evidence="2">The sequence shown here is derived from an EMBL/GenBank/DDBJ whole genome shotgun (WGS) entry which is preliminary data.</text>
</comment>
<organism evidence="2">
    <name type="scientific">uncultured bacterium</name>
    <name type="common">gcode 4</name>
    <dbReference type="NCBI Taxonomy" id="1234023"/>
    <lineage>
        <taxon>Bacteria</taxon>
        <taxon>environmental samples</taxon>
    </lineage>
</organism>
<feature type="transmembrane region" description="Helical" evidence="1">
    <location>
        <begin position="73"/>
        <end position="93"/>
    </location>
</feature>
<evidence type="ECO:0000313" key="2">
    <source>
        <dbReference type="EMBL" id="EKE27641.1"/>
    </source>
</evidence>
<keyword evidence="1" id="KW-1133">Transmembrane helix</keyword>
<accession>K2F9A0</accession>
<feature type="transmembrane region" description="Helical" evidence="1">
    <location>
        <begin position="48"/>
        <end position="66"/>
    </location>
</feature>